<keyword evidence="3" id="KW-1003">Cell membrane</keyword>
<evidence type="ECO:0000256" key="6">
    <source>
        <dbReference type="ARBA" id="ARBA00023136"/>
    </source>
</evidence>
<dbReference type="PANTHER" id="PTHR43163:SF3">
    <property type="entry name" value="PEPTIDE ABC TRANSPORTER PERMEASE PROTEIN"/>
    <property type="match status" value="1"/>
</dbReference>
<name>A0A211ZN41_9PROT</name>
<dbReference type="InterPro" id="IPR000515">
    <property type="entry name" value="MetI-like"/>
</dbReference>
<dbReference type="Pfam" id="PF19300">
    <property type="entry name" value="BPD_transp_1_N"/>
    <property type="match status" value="1"/>
</dbReference>
<dbReference type="Pfam" id="PF00528">
    <property type="entry name" value="BPD_transp_1"/>
    <property type="match status" value="1"/>
</dbReference>
<feature type="transmembrane region" description="Helical" evidence="7">
    <location>
        <begin position="281"/>
        <end position="300"/>
    </location>
</feature>
<dbReference type="GO" id="GO:0055085">
    <property type="term" value="P:transmembrane transport"/>
    <property type="evidence" value="ECO:0007669"/>
    <property type="project" value="InterPro"/>
</dbReference>
<dbReference type="CDD" id="cd06261">
    <property type="entry name" value="TM_PBP2"/>
    <property type="match status" value="1"/>
</dbReference>
<keyword evidence="5 7" id="KW-1133">Transmembrane helix</keyword>
<proteinExistence type="inferred from homology"/>
<dbReference type="RefSeq" id="WP_088151560.1">
    <property type="nucleotide sequence ID" value="NZ_NHON01000021.1"/>
</dbReference>
<reference evidence="10" key="1">
    <citation type="submission" date="2017-05" db="EMBL/GenBank/DDBJ databases">
        <authorList>
            <person name="Macchi M."/>
            <person name="Festa S."/>
            <person name="Coppotelli B.M."/>
            <person name="Morelli I.S."/>
        </authorList>
    </citation>
    <scope>NUCLEOTIDE SEQUENCE [LARGE SCALE GENOMIC DNA]</scope>
    <source>
        <strain evidence="10">I</strain>
    </source>
</reference>
<evidence type="ECO:0000256" key="7">
    <source>
        <dbReference type="RuleBase" id="RU363032"/>
    </source>
</evidence>
<dbReference type="GO" id="GO:0005886">
    <property type="term" value="C:plasma membrane"/>
    <property type="evidence" value="ECO:0007669"/>
    <property type="project" value="UniProtKB-SubCell"/>
</dbReference>
<dbReference type="AlphaFoldDB" id="A0A211ZN41"/>
<feature type="transmembrane region" description="Helical" evidence="7">
    <location>
        <begin position="95"/>
        <end position="119"/>
    </location>
</feature>
<keyword evidence="4 7" id="KW-0812">Transmembrane</keyword>
<dbReference type="InterPro" id="IPR045621">
    <property type="entry name" value="BPD_transp_1_N"/>
</dbReference>
<evidence type="ECO:0000313" key="9">
    <source>
        <dbReference type="EMBL" id="OWJ66669.1"/>
    </source>
</evidence>
<feature type="transmembrane region" description="Helical" evidence="7">
    <location>
        <begin position="239"/>
        <end position="261"/>
    </location>
</feature>
<evidence type="ECO:0000256" key="4">
    <source>
        <dbReference type="ARBA" id="ARBA00022692"/>
    </source>
</evidence>
<feature type="transmembrane region" description="Helical" evidence="7">
    <location>
        <begin position="12"/>
        <end position="30"/>
    </location>
</feature>
<dbReference type="Proteomes" id="UP000196655">
    <property type="component" value="Unassembled WGS sequence"/>
</dbReference>
<comment type="caution">
    <text evidence="9">The sequence shown here is derived from an EMBL/GenBank/DDBJ whole genome shotgun (WGS) entry which is preliminary data.</text>
</comment>
<dbReference type="InterPro" id="IPR035906">
    <property type="entry name" value="MetI-like_sf"/>
</dbReference>
<keyword evidence="10" id="KW-1185">Reference proteome</keyword>
<keyword evidence="2 7" id="KW-0813">Transport</keyword>
<comment type="similarity">
    <text evidence="7">Belongs to the binding-protein-dependent transport system permease family.</text>
</comment>
<evidence type="ECO:0000313" key="10">
    <source>
        <dbReference type="Proteomes" id="UP000196655"/>
    </source>
</evidence>
<evidence type="ECO:0000256" key="3">
    <source>
        <dbReference type="ARBA" id="ARBA00022475"/>
    </source>
</evidence>
<feature type="domain" description="ABC transmembrane type-1" evidence="8">
    <location>
        <begin position="95"/>
        <end position="304"/>
    </location>
</feature>
<evidence type="ECO:0000256" key="5">
    <source>
        <dbReference type="ARBA" id="ARBA00022989"/>
    </source>
</evidence>
<evidence type="ECO:0000256" key="2">
    <source>
        <dbReference type="ARBA" id="ARBA00022448"/>
    </source>
</evidence>
<dbReference type="OrthoDB" id="7834831at2"/>
<protein>
    <submittedName>
        <fullName evidence="9">Peptide ABC transporter</fullName>
    </submittedName>
</protein>
<sequence>MLRFILTRVAMAIPTLLIVAVSVFALIRLIPGDPAALMLGDLADPASLADLRHRLGLDQGLLVQFGIWFGHLLQGDLGQSITSQEAVLPLILERFWVSAQVVLAAVLLASLAAVPAGLIAAWRQNSRTDMALVAVATLFLSVPTFWLGLLLLLFLGLKMEWLPVVGYVSVAEDPMRGLLYLVMPILTLFLHETGVILRMARASTLEVLRLDYITHARAKGLSEAAVLRRHAFKNAFGPTWTLIGLVLGNMLGGIAVTETVFTIPGLGRLLVDSIFARDYPVIQGCLLFVAITYVLVNLIVDLCYPIFDPRVAVQ</sequence>
<accession>A0A211ZN41</accession>
<dbReference type="EMBL" id="NHON01000021">
    <property type="protein sequence ID" value="OWJ66669.1"/>
    <property type="molecule type" value="Genomic_DNA"/>
</dbReference>
<dbReference type="Gene3D" id="1.10.3720.10">
    <property type="entry name" value="MetI-like"/>
    <property type="match status" value="1"/>
</dbReference>
<gene>
    <name evidence="9" type="ORF">BWR60_13540</name>
</gene>
<comment type="subcellular location">
    <subcellularLocation>
        <location evidence="1 7">Cell membrane</location>
        <topology evidence="1 7">Multi-pass membrane protein</topology>
    </subcellularLocation>
</comment>
<feature type="transmembrane region" description="Helical" evidence="7">
    <location>
        <begin position="131"/>
        <end position="157"/>
    </location>
</feature>
<keyword evidence="6 7" id="KW-0472">Membrane</keyword>
<feature type="transmembrane region" description="Helical" evidence="7">
    <location>
        <begin position="177"/>
        <end position="200"/>
    </location>
</feature>
<evidence type="ECO:0000256" key="1">
    <source>
        <dbReference type="ARBA" id="ARBA00004651"/>
    </source>
</evidence>
<dbReference type="PROSITE" id="PS50928">
    <property type="entry name" value="ABC_TM1"/>
    <property type="match status" value="1"/>
</dbReference>
<organism evidence="9 10">
    <name type="scientific">Inquilinus limosus</name>
    <dbReference type="NCBI Taxonomy" id="171674"/>
    <lineage>
        <taxon>Bacteria</taxon>
        <taxon>Pseudomonadati</taxon>
        <taxon>Pseudomonadota</taxon>
        <taxon>Alphaproteobacteria</taxon>
        <taxon>Rhodospirillales</taxon>
        <taxon>Rhodospirillaceae</taxon>
        <taxon>Inquilinus</taxon>
    </lineage>
</organism>
<dbReference type="PANTHER" id="PTHR43163">
    <property type="entry name" value="DIPEPTIDE TRANSPORT SYSTEM PERMEASE PROTEIN DPPB-RELATED"/>
    <property type="match status" value="1"/>
</dbReference>
<evidence type="ECO:0000259" key="8">
    <source>
        <dbReference type="PROSITE" id="PS50928"/>
    </source>
</evidence>
<dbReference type="SUPFAM" id="SSF161098">
    <property type="entry name" value="MetI-like"/>
    <property type="match status" value="1"/>
</dbReference>